<keyword evidence="11 13" id="KW-0472">Membrane</keyword>
<feature type="transmembrane region" description="Helical" evidence="13">
    <location>
        <begin position="12"/>
        <end position="35"/>
    </location>
</feature>
<dbReference type="PIRSF" id="PIRSF006603">
    <property type="entry name" value="DinF"/>
    <property type="match status" value="1"/>
</dbReference>
<evidence type="ECO:0000256" key="7">
    <source>
        <dbReference type="ARBA" id="ARBA00022475"/>
    </source>
</evidence>
<feature type="transmembrane region" description="Helical" evidence="13">
    <location>
        <begin position="420"/>
        <end position="437"/>
    </location>
</feature>
<feature type="transmembrane region" description="Helical" evidence="13">
    <location>
        <begin position="272"/>
        <end position="290"/>
    </location>
</feature>
<name>A0A6L8TE17_9FIRM</name>
<comment type="caution">
    <text evidence="14">The sequence shown here is derived from an EMBL/GenBank/DDBJ whole genome shotgun (WGS) entry which is preliminary data.</text>
</comment>
<keyword evidence="7" id="KW-1003">Cell membrane</keyword>
<dbReference type="InterPro" id="IPR002528">
    <property type="entry name" value="MATE_fam"/>
</dbReference>
<dbReference type="NCBIfam" id="TIGR00797">
    <property type="entry name" value="matE"/>
    <property type="match status" value="1"/>
</dbReference>
<dbReference type="GO" id="GO:0005886">
    <property type="term" value="C:plasma membrane"/>
    <property type="evidence" value="ECO:0007669"/>
    <property type="project" value="UniProtKB-SubCell"/>
</dbReference>
<feature type="transmembrane region" description="Helical" evidence="13">
    <location>
        <begin position="163"/>
        <end position="186"/>
    </location>
</feature>
<evidence type="ECO:0000256" key="12">
    <source>
        <dbReference type="ARBA" id="ARBA00031636"/>
    </source>
</evidence>
<evidence type="ECO:0000313" key="14">
    <source>
        <dbReference type="EMBL" id="MZL62122.1"/>
    </source>
</evidence>
<dbReference type="AlphaFoldDB" id="A0A6L8TE17"/>
<dbReference type="Pfam" id="PF01554">
    <property type="entry name" value="MatE"/>
    <property type="match status" value="2"/>
</dbReference>
<dbReference type="PANTHER" id="PTHR43298:SF2">
    <property type="entry name" value="FMN_FAD EXPORTER YEEO-RELATED"/>
    <property type="match status" value="1"/>
</dbReference>
<proteinExistence type="inferred from homology"/>
<gene>
    <name evidence="14" type="ORF">GT694_08700</name>
</gene>
<keyword evidence="6" id="KW-0050">Antiport</keyword>
<dbReference type="Proteomes" id="UP000473323">
    <property type="component" value="Unassembled WGS sequence"/>
</dbReference>
<evidence type="ECO:0000313" key="15">
    <source>
        <dbReference type="Proteomes" id="UP000473323"/>
    </source>
</evidence>
<feature type="transmembrane region" description="Helical" evidence="13">
    <location>
        <begin position="192"/>
        <end position="218"/>
    </location>
</feature>
<keyword evidence="8 13" id="KW-0812">Transmembrane</keyword>
<dbReference type="GO" id="GO:0015297">
    <property type="term" value="F:antiporter activity"/>
    <property type="evidence" value="ECO:0007669"/>
    <property type="project" value="UniProtKB-KW"/>
</dbReference>
<accession>A0A6L8TE17</accession>
<dbReference type="InterPro" id="IPR048279">
    <property type="entry name" value="MdtK-like"/>
</dbReference>
<dbReference type="GO" id="GO:0006811">
    <property type="term" value="P:monoatomic ion transport"/>
    <property type="evidence" value="ECO:0007669"/>
    <property type="project" value="UniProtKB-KW"/>
</dbReference>
<evidence type="ECO:0000256" key="6">
    <source>
        <dbReference type="ARBA" id="ARBA00022449"/>
    </source>
</evidence>
<comment type="subcellular location">
    <subcellularLocation>
        <location evidence="2">Cell membrane</location>
        <topology evidence="2">Multi-pass membrane protein</topology>
    </subcellularLocation>
</comment>
<feature type="transmembrane region" description="Helical" evidence="13">
    <location>
        <begin position="130"/>
        <end position="151"/>
    </location>
</feature>
<comment type="function">
    <text evidence="1">Multidrug efflux pump.</text>
</comment>
<evidence type="ECO:0000256" key="2">
    <source>
        <dbReference type="ARBA" id="ARBA00004651"/>
    </source>
</evidence>
<feature type="transmembrane region" description="Helical" evidence="13">
    <location>
        <begin position="55"/>
        <end position="74"/>
    </location>
</feature>
<evidence type="ECO:0000256" key="1">
    <source>
        <dbReference type="ARBA" id="ARBA00003408"/>
    </source>
</evidence>
<dbReference type="PANTHER" id="PTHR43298">
    <property type="entry name" value="MULTIDRUG RESISTANCE PROTEIN NORM-RELATED"/>
    <property type="match status" value="1"/>
</dbReference>
<feature type="transmembrane region" description="Helical" evidence="13">
    <location>
        <begin position="390"/>
        <end position="408"/>
    </location>
</feature>
<comment type="similarity">
    <text evidence="3">Belongs to the multi antimicrobial extrusion (MATE) (TC 2.A.66.1) family.</text>
</comment>
<reference evidence="14 15" key="1">
    <citation type="journal article" date="2019" name="Nat. Med.">
        <title>A library of human gut bacterial isolates paired with longitudinal multiomics data enables mechanistic microbiome research.</title>
        <authorList>
            <person name="Poyet M."/>
            <person name="Groussin M."/>
            <person name="Gibbons S.M."/>
            <person name="Avila-Pacheco J."/>
            <person name="Jiang X."/>
            <person name="Kearney S.M."/>
            <person name="Perrotta A.R."/>
            <person name="Berdy B."/>
            <person name="Zhao S."/>
            <person name="Lieberman T.D."/>
            <person name="Swanson P.K."/>
            <person name="Smith M."/>
            <person name="Roesemann S."/>
            <person name="Alexander J.E."/>
            <person name="Rich S.A."/>
            <person name="Livny J."/>
            <person name="Vlamakis H."/>
            <person name="Clish C."/>
            <person name="Bullock K."/>
            <person name="Deik A."/>
            <person name="Scott J."/>
            <person name="Pierce K.A."/>
            <person name="Xavier R.J."/>
            <person name="Alm E.J."/>
        </authorList>
    </citation>
    <scope>NUCLEOTIDE SEQUENCE [LARGE SCALE GENOMIC DNA]</scope>
    <source>
        <strain evidence="14 15">BIOML-A4</strain>
    </source>
</reference>
<dbReference type="RefSeq" id="WP_021653143.1">
    <property type="nucleotide sequence ID" value="NZ_CP085976.1"/>
</dbReference>
<evidence type="ECO:0000256" key="10">
    <source>
        <dbReference type="ARBA" id="ARBA00023065"/>
    </source>
</evidence>
<keyword evidence="10" id="KW-0406">Ion transport</keyword>
<evidence type="ECO:0000256" key="11">
    <source>
        <dbReference type="ARBA" id="ARBA00023136"/>
    </source>
</evidence>
<dbReference type="InterPro" id="IPR050222">
    <property type="entry name" value="MATE_MdtK"/>
</dbReference>
<evidence type="ECO:0000256" key="3">
    <source>
        <dbReference type="ARBA" id="ARBA00010199"/>
    </source>
</evidence>
<sequence>MNSTFMKEKPVGPLLASMALPMVFSMLVNSLYNIVDSFFVAQISEQAMTALSLVYPVQNMINAIAIGFGIGINARVSYHLGAGDKKMADTAATHGFFLSVIHGILMTVISIAVMPVFLQMFTQDETVIRMGLEYSTIVFLFSTVIAISLFFEKLFQAVGRMKVSMLALLVGCISNIILDPFLIWGIGFFPKLGIRGAALATGIGQVLTIAVYMVFYILKPIPVRVTPKALKTSKETDLSLYAIGVPAILNLALPSFLISFLNSVLAAYSDSYVVILGIYYKLQTFLYLPANGIIQGMRPLIGYNFGAREMKRVKKIFRLTLESSCVIMLFGTVICLLASGQLMGLFTTTPETIVAGSRALKIISAGFLVSAVSVTTSGAMEGLGKGTQSLVISLFRYVVVIMPTAYLLSHFMGPDGVWNAFWITEVFTAIVSVMIYHKTLKKA</sequence>
<keyword evidence="5" id="KW-0813">Transport</keyword>
<evidence type="ECO:0000256" key="13">
    <source>
        <dbReference type="SAM" id="Phobius"/>
    </source>
</evidence>
<evidence type="ECO:0000256" key="4">
    <source>
        <dbReference type="ARBA" id="ARBA00020268"/>
    </source>
</evidence>
<evidence type="ECO:0000256" key="8">
    <source>
        <dbReference type="ARBA" id="ARBA00022692"/>
    </source>
</evidence>
<protein>
    <recommendedName>
        <fullName evidence="4">Probable multidrug resistance protein NorM</fullName>
    </recommendedName>
    <alternativeName>
        <fullName evidence="12">Multidrug-efflux transporter</fullName>
    </alternativeName>
</protein>
<evidence type="ECO:0000256" key="9">
    <source>
        <dbReference type="ARBA" id="ARBA00022989"/>
    </source>
</evidence>
<feature type="transmembrane region" description="Helical" evidence="13">
    <location>
        <begin position="238"/>
        <end position="260"/>
    </location>
</feature>
<feature type="transmembrane region" description="Helical" evidence="13">
    <location>
        <begin position="95"/>
        <end position="118"/>
    </location>
</feature>
<dbReference type="EMBL" id="WWVT01000010">
    <property type="protein sequence ID" value="MZL62122.1"/>
    <property type="molecule type" value="Genomic_DNA"/>
</dbReference>
<feature type="transmembrane region" description="Helical" evidence="13">
    <location>
        <begin position="316"/>
        <end position="339"/>
    </location>
</feature>
<feature type="transmembrane region" description="Helical" evidence="13">
    <location>
        <begin position="359"/>
        <end position="378"/>
    </location>
</feature>
<keyword evidence="9 13" id="KW-1133">Transmembrane helix</keyword>
<organism evidence="14 15">
    <name type="scientific">Blautia massiliensis</name>
    <name type="common">ex Durand et al. 2017</name>
    <dbReference type="NCBI Taxonomy" id="1737424"/>
    <lineage>
        <taxon>Bacteria</taxon>
        <taxon>Bacillati</taxon>
        <taxon>Bacillota</taxon>
        <taxon>Clostridia</taxon>
        <taxon>Lachnospirales</taxon>
        <taxon>Lachnospiraceae</taxon>
        <taxon>Blautia</taxon>
    </lineage>
</organism>
<dbReference type="GO" id="GO:0042910">
    <property type="term" value="F:xenobiotic transmembrane transporter activity"/>
    <property type="evidence" value="ECO:0007669"/>
    <property type="project" value="InterPro"/>
</dbReference>
<evidence type="ECO:0000256" key="5">
    <source>
        <dbReference type="ARBA" id="ARBA00022448"/>
    </source>
</evidence>